<proteinExistence type="predicted"/>
<dbReference type="Pfam" id="PF05362">
    <property type="entry name" value="Lon_C"/>
    <property type="match status" value="1"/>
</dbReference>
<evidence type="ECO:0000256" key="1">
    <source>
        <dbReference type="SAM" id="MobiDB-lite"/>
    </source>
</evidence>
<dbReference type="InterPro" id="IPR008269">
    <property type="entry name" value="Lon_proteolytic"/>
</dbReference>
<comment type="caution">
    <text evidence="3">The sequence shown here is derived from an EMBL/GenBank/DDBJ whole genome shotgun (WGS) entry which is preliminary data.</text>
</comment>
<dbReference type="OrthoDB" id="2444670at2759"/>
<keyword evidence="4" id="KW-1185">Reference proteome</keyword>
<sequence>MNSPQFEKRGKNRGDRKTSETVETETTVLKKHAFWYEATGIKDELIVALEQSKKILSSIEKVEENLEFIKFVSKEDEELNEYAKKVILSSGSALLLAFYSAYYEIEISDSFSITGQIEDDGNISKIGGVKEKIIKAIRDKKIKNLILPQENHEKALKILDKYYKKYSVSEKLNLYPVSH</sequence>
<feature type="region of interest" description="Disordered" evidence="1">
    <location>
        <begin position="1"/>
        <end position="22"/>
    </location>
</feature>
<protein>
    <submittedName>
        <fullName evidence="3">17835_t:CDS:1</fullName>
    </submittedName>
</protein>
<accession>A0A9W4SBI7</accession>
<evidence type="ECO:0000313" key="3">
    <source>
        <dbReference type="EMBL" id="CAI2162572.1"/>
    </source>
</evidence>
<dbReference type="PRINTS" id="PR00830">
    <property type="entry name" value="ENDOLAPTASE"/>
</dbReference>
<gene>
    <name evidence="3" type="ORF">FWILDA_LOCUS626</name>
</gene>
<dbReference type="Gene3D" id="3.30.230.10">
    <property type="match status" value="1"/>
</dbReference>
<dbReference type="GO" id="GO:0005524">
    <property type="term" value="F:ATP binding"/>
    <property type="evidence" value="ECO:0007669"/>
    <property type="project" value="InterPro"/>
</dbReference>
<evidence type="ECO:0000313" key="4">
    <source>
        <dbReference type="Proteomes" id="UP001153678"/>
    </source>
</evidence>
<dbReference type="InterPro" id="IPR020568">
    <property type="entry name" value="Ribosomal_Su5_D2-typ_SF"/>
</dbReference>
<dbReference type="GO" id="GO:0030163">
    <property type="term" value="P:protein catabolic process"/>
    <property type="evidence" value="ECO:0007669"/>
    <property type="project" value="InterPro"/>
</dbReference>
<dbReference type="GO" id="GO:0006508">
    <property type="term" value="P:proteolysis"/>
    <property type="evidence" value="ECO:0007669"/>
    <property type="project" value="InterPro"/>
</dbReference>
<dbReference type="PANTHER" id="PTHR10046">
    <property type="entry name" value="ATP DEPENDENT LON PROTEASE FAMILY MEMBER"/>
    <property type="match status" value="1"/>
</dbReference>
<dbReference type="InterPro" id="IPR027065">
    <property type="entry name" value="Lon_Prtase"/>
</dbReference>
<dbReference type="InterPro" id="IPR014721">
    <property type="entry name" value="Ribsml_uS5_D2-typ_fold_subgr"/>
</dbReference>
<dbReference type="GO" id="GO:0004176">
    <property type="term" value="F:ATP-dependent peptidase activity"/>
    <property type="evidence" value="ECO:0007669"/>
    <property type="project" value="InterPro"/>
</dbReference>
<name>A0A9W4SBI7_9GLOM</name>
<dbReference type="SUPFAM" id="SSF54211">
    <property type="entry name" value="Ribosomal protein S5 domain 2-like"/>
    <property type="match status" value="1"/>
</dbReference>
<dbReference type="EMBL" id="CAMKVN010000043">
    <property type="protein sequence ID" value="CAI2162572.1"/>
    <property type="molecule type" value="Genomic_DNA"/>
</dbReference>
<reference evidence="3" key="1">
    <citation type="submission" date="2022-08" db="EMBL/GenBank/DDBJ databases">
        <authorList>
            <person name="Kallberg Y."/>
            <person name="Tangrot J."/>
            <person name="Rosling A."/>
        </authorList>
    </citation>
    <scope>NUCLEOTIDE SEQUENCE</scope>
    <source>
        <strain evidence="3">Wild A</strain>
    </source>
</reference>
<dbReference type="GO" id="GO:0004252">
    <property type="term" value="F:serine-type endopeptidase activity"/>
    <property type="evidence" value="ECO:0007669"/>
    <property type="project" value="InterPro"/>
</dbReference>
<dbReference type="AlphaFoldDB" id="A0A9W4SBI7"/>
<organism evidence="3 4">
    <name type="scientific">Funneliformis geosporum</name>
    <dbReference type="NCBI Taxonomy" id="1117311"/>
    <lineage>
        <taxon>Eukaryota</taxon>
        <taxon>Fungi</taxon>
        <taxon>Fungi incertae sedis</taxon>
        <taxon>Mucoromycota</taxon>
        <taxon>Glomeromycotina</taxon>
        <taxon>Glomeromycetes</taxon>
        <taxon>Glomerales</taxon>
        <taxon>Glomeraceae</taxon>
        <taxon>Funneliformis</taxon>
    </lineage>
</organism>
<dbReference type="Proteomes" id="UP001153678">
    <property type="component" value="Unassembled WGS sequence"/>
</dbReference>
<evidence type="ECO:0000259" key="2">
    <source>
        <dbReference type="Pfam" id="PF05362"/>
    </source>
</evidence>
<feature type="compositionally biased region" description="Basic and acidic residues" evidence="1">
    <location>
        <begin position="1"/>
        <end position="20"/>
    </location>
</feature>
<feature type="domain" description="Lon proteolytic" evidence="2">
    <location>
        <begin position="89"/>
        <end position="165"/>
    </location>
</feature>